<keyword evidence="3" id="KW-0472">Membrane</keyword>
<dbReference type="InterPro" id="IPR011335">
    <property type="entry name" value="Restrct_endonuc-II-like"/>
</dbReference>
<proteinExistence type="inferred from homology"/>
<comment type="similarity">
    <text evidence="1 2">Belongs to the UPF0102 family.</text>
</comment>
<keyword evidence="3" id="KW-0812">Transmembrane</keyword>
<dbReference type="Gene3D" id="3.40.1350.10">
    <property type="match status" value="1"/>
</dbReference>
<evidence type="ECO:0000256" key="3">
    <source>
        <dbReference type="SAM" id="Phobius"/>
    </source>
</evidence>
<dbReference type="EMBL" id="BDDL01000012">
    <property type="protein sequence ID" value="GAT76882.1"/>
    <property type="molecule type" value="Genomic_DNA"/>
</dbReference>
<accession>A0A170SCW8</accession>
<dbReference type="PANTHER" id="PTHR34039">
    <property type="entry name" value="UPF0102 PROTEIN YRAN"/>
    <property type="match status" value="1"/>
</dbReference>
<sequence>MPYKKNYKRLAYNTLGYLGEVLIILFLKCKLYHIIKHRYRCPLGEIDIIAHKNKQLVFVEVKTSLFNKNIPITYKQQKSILKSAKYFIAFHRKFANYNIRFDLYFFSLSTGLIHIPNAWQES</sequence>
<dbReference type="Pfam" id="PF02021">
    <property type="entry name" value="UPF0102"/>
    <property type="match status" value="1"/>
</dbReference>
<dbReference type="InterPro" id="IPR003509">
    <property type="entry name" value="UPF0102_YraN-like"/>
</dbReference>
<dbReference type="HAMAP" id="MF_00048">
    <property type="entry name" value="UPF0102"/>
    <property type="match status" value="1"/>
</dbReference>
<dbReference type="EMBL" id="BDDM01000026">
    <property type="protein sequence ID" value="GAT77895.1"/>
    <property type="molecule type" value="Genomic_DNA"/>
</dbReference>
<reference evidence="5" key="1">
    <citation type="journal article" date="2016" name="Genome Announc.">
        <title>Draft Genome Sequences of Three Strains of Ehrlichia ruminantium, a Tick-Borne Pathogen of Ruminants, Isolated from Zimbabwe, The Gambia, and Ghana.</title>
        <authorList>
            <person name="Nakao R."/>
            <person name="Jongejan F."/>
            <person name="Sugimoto C."/>
        </authorList>
    </citation>
    <scope>NUCLEOTIDE SEQUENCE</scope>
    <source>
        <strain evidence="4">Kerr Seringe</strain>
        <strain evidence="5">Pokoase 417</strain>
    </source>
</reference>
<dbReference type="SUPFAM" id="SSF52980">
    <property type="entry name" value="Restriction endonuclease-like"/>
    <property type="match status" value="1"/>
</dbReference>
<gene>
    <name evidence="4" type="ORF">EHRUM2_00790</name>
    <name evidence="5" type="ORF">EHRUM3_00960</name>
</gene>
<protein>
    <recommendedName>
        <fullName evidence="2">UPF0102 protein EHRUM2_00790</fullName>
    </recommendedName>
</protein>
<dbReference type="AlphaFoldDB" id="A0A170SCW8"/>
<evidence type="ECO:0000256" key="1">
    <source>
        <dbReference type="ARBA" id="ARBA00006738"/>
    </source>
</evidence>
<evidence type="ECO:0000313" key="5">
    <source>
        <dbReference type="EMBL" id="GAT77895.1"/>
    </source>
</evidence>
<evidence type="ECO:0000313" key="7">
    <source>
        <dbReference type="Proteomes" id="UP000092731"/>
    </source>
</evidence>
<dbReference type="InterPro" id="IPR011856">
    <property type="entry name" value="tRNA_endonuc-like_dom_sf"/>
</dbReference>
<feature type="transmembrane region" description="Helical" evidence="3">
    <location>
        <begin position="12"/>
        <end position="29"/>
    </location>
</feature>
<name>A0A170SCW8_EHRRU</name>
<dbReference type="NCBIfam" id="NF011276">
    <property type="entry name" value="PRK14683.1"/>
    <property type="match status" value="1"/>
</dbReference>
<evidence type="ECO:0000256" key="2">
    <source>
        <dbReference type="HAMAP-Rule" id="MF_00048"/>
    </source>
</evidence>
<evidence type="ECO:0000313" key="4">
    <source>
        <dbReference type="EMBL" id="GAT76882.1"/>
    </source>
</evidence>
<dbReference type="GO" id="GO:0003676">
    <property type="term" value="F:nucleic acid binding"/>
    <property type="evidence" value="ECO:0007669"/>
    <property type="project" value="InterPro"/>
</dbReference>
<comment type="caution">
    <text evidence="5">The sequence shown here is derived from an EMBL/GenBank/DDBJ whole genome shotgun (WGS) entry which is preliminary data.</text>
</comment>
<dbReference type="Proteomes" id="UP000092731">
    <property type="component" value="Unassembled WGS sequence"/>
</dbReference>
<dbReference type="RefSeq" id="WP_065432305.1">
    <property type="nucleotide sequence ID" value="NZ_BDDL01000012.1"/>
</dbReference>
<reference evidence="6 7" key="2">
    <citation type="submission" date="2016-05" db="EMBL/GenBank/DDBJ databases">
        <title>Draft genome sequences of four strains of Ehrlichia ruminantium, a tick-borne pathogen of ruminants, isolated from Zimbabwe, The Gambia and Ghana.</title>
        <authorList>
            <person name="Nakao R."/>
            <person name="Jongejan F."/>
            <person name="Sugimoto C."/>
        </authorList>
    </citation>
    <scope>NUCLEOTIDE SEQUENCE [LARGE SCALE GENOMIC DNA]</scope>
    <source>
        <strain evidence="6">Kerr Seringe</strain>
        <strain evidence="7">Pokoase 417</strain>
    </source>
</reference>
<organism evidence="5 7">
    <name type="scientific">Ehrlichia ruminantium</name>
    <name type="common">heartwater rickettsia</name>
    <name type="synonym">Cowdria ruminantium</name>
    <dbReference type="NCBI Taxonomy" id="779"/>
    <lineage>
        <taxon>Bacteria</taxon>
        <taxon>Pseudomonadati</taxon>
        <taxon>Pseudomonadota</taxon>
        <taxon>Alphaproteobacteria</taxon>
        <taxon>Rickettsiales</taxon>
        <taxon>Anaplasmataceae</taxon>
        <taxon>Ehrlichia</taxon>
    </lineage>
</organism>
<dbReference type="PANTHER" id="PTHR34039:SF1">
    <property type="entry name" value="UPF0102 PROTEIN YRAN"/>
    <property type="match status" value="1"/>
</dbReference>
<evidence type="ECO:0000313" key="6">
    <source>
        <dbReference type="Proteomes" id="UP000092677"/>
    </source>
</evidence>
<keyword evidence="3" id="KW-1133">Transmembrane helix</keyword>
<dbReference type="Proteomes" id="UP000092677">
    <property type="component" value="Unassembled WGS sequence"/>
</dbReference>